<dbReference type="AlphaFoldDB" id="A0A4P6FVZ0"/>
<proteinExistence type="predicted"/>
<accession>A0A4P6FVZ0</accession>
<protein>
    <submittedName>
        <fullName evidence="2">Uncharacterized protein</fullName>
    </submittedName>
</protein>
<feature type="compositionally biased region" description="Basic and acidic residues" evidence="1">
    <location>
        <begin position="111"/>
        <end position="121"/>
    </location>
</feature>
<evidence type="ECO:0000256" key="1">
    <source>
        <dbReference type="SAM" id="MobiDB-lite"/>
    </source>
</evidence>
<feature type="region of interest" description="Disordered" evidence="1">
    <location>
        <begin position="81"/>
        <end position="121"/>
    </location>
</feature>
<evidence type="ECO:0000313" key="2">
    <source>
        <dbReference type="EMBL" id="QAY82557.1"/>
    </source>
</evidence>
<keyword evidence="3" id="KW-1185">Reference proteome</keyword>
<dbReference type="EMBL" id="CP024767">
    <property type="protein sequence ID" value="QAY82557.1"/>
    <property type="molecule type" value="Genomic_DNA"/>
</dbReference>
<evidence type="ECO:0000313" key="3">
    <source>
        <dbReference type="Proteomes" id="UP000291121"/>
    </source>
</evidence>
<sequence>MWCFVYISVAAVTAAYGFALTATPFGKRPKGSKGLRPGVRPLAKARCSFVPAFIWGHRLRSASRRPPLDVCGFAARRCAPTPQMNASTQPAEGAGRSKSKAGELPLGLLSGEERAVRPGPL</sequence>
<reference evidence="2 3" key="1">
    <citation type="submission" date="2017-11" db="EMBL/GenBank/DDBJ databases">
        <title>Genome sequence of Pseudomonas arsenicoxydans ACM1.</title>
        <authorList>
            <person name="Nascimento F.X."/>
        </authorList>
    </citation>
    <scope>NUCLEOTIDE SEQUENCE [LARGE SCALE GENOMIC DNA]</scope>
    <source>
        <strain evidence="2 3">ACM1</strain>
    </source>
</reference>
<organism evidence="2 3">
    <name type="scientific">Pseudomonas arsenicoxydans</name>
    <dbReference type="NCBI Taxonomy" id="702115"/>
    <lineage>
        <taxon>Bacteria</taxon>
        <taxon>Pseudomonadati</taxon>
        <taxon>Pseudomonadota</taxon>
        <taxon>Gammaproteobacteria</taxon>
        <taxon>Pseudomonadales</taxon>
        <taxon>Pseudomonadaceae</taxon>
        <taxon>Pseudomonas</taxon>
    </lineage>
</organism>
<gene>
    <name evidence="2" type="ORF">CUN61_00635</name>
</gene>
<dbReference type="Proteomes" id="UP000291121">
    <property type="component" value="Chromosome"/>
</dbReference>
<name>A0A4P6FVZ0_9PSED</name>